<dbReference type="EMBL" id="JAHWZY010000016">
    <property type="protein sequence ID" value="MEZ3180326.1"/>
    <property type="molecule type" value="Genomic_DNA"/>
</dbReference>
<organism evidence="1 2">
    <name type="scientific">Streptomyces pimonensis</name>
    <dbReference type="NCBI Taxonomy" id="2860288"/>
    <lineage>
        <taxon>Bacteria</taxon>
        <taxon>Bacillati</taxon>
        <taxon>Actinomycetota</taxon>
        <taxon>Actinomycetes</taxon>
        <taxon>Kitasatosporales</taxon>
        <taxon>Streptomycetaceae</taxon>
        <taxon>Streptomyces</taxon>
    </lineage>
</organism>
<gene>
    <name evidence="1" type="ORF">KYY02_17025</name>
</gene>
<sequence>MSAWHRVRETWSTADEEEVEFVVRDRSPDHGLTRLGRRIAARQLLERDASVEEIAELIGVTPRTVYRWQAERRRAAA</sequence>
<dbReference type="InterPro" id="IPR038116">
    <property type="entry name" value="TrpR-like_sf"/>
</dbReference>
<reference evidence="1 2" key="1">
    <citation type="journal article" date="2021" name="Res Sq">
        <title>Streptomyces Pimoensis sp. nov., Isolated From the Taklimakan Desert in Xinjiang, China.</title>
        <authorList>
            <person name="Zhang P."/>
            <person name="Luo X."/>
            <person name="Luo X."/>
            <person name="Liu Z."/>
            <person name="Xia Z."/>
            <person name="Wan C."/>
            <person name="zhang L."/>
        </authorList>
    </citation>
    <scope>NUCLEOTIDE SEQUENCE [LARGE SCALE GENOMIC DNA]</scope>
    <source>
        <strain evidence="1 2">TRM75549</strain>
    </source>
</reference>
<accession>A0ABV4J3Z3</accession>
<evidence type="ECO:0000313" key="1">
    <source>
        <dbReference type="EMBL" id="MEZ3180326.1"/>
    </source>
</evidence>
<protein>
    <submittedName>
        <fullName evidence="1">Helix-turn-helix domain-containing protein</fullName>
    </submittedName>
</protein>
<proteinExistence type="predicted"/>
<dbReference type="Pfam" id="PF13384">
    <property type="entry name" value="HTH_23"/>
    <property type="match status" value="1"/>
</dbReference>
<comment type="caution">
    <text evidence="1">The sequence shown here is derived from an EMBL/GenBank/DDBJ whole genome shotgun (WGS) entry which is preliminary data.</text>
</comment>
<dbReference type="InterPro" id="IPR009057">
    <property type="entry name" value="Homeodomain-like_sf"/>
</dbReference>
<evidence type="ECO:0000313" key="2">
    <source>
        <dbReference type="Proteomes" id="UP001567537"/>
    </source>
</evidence>
<dbReference type="Proteomes" id="UP001567537">
    <property type="component" value="Unassembled WGS sequence"/>
</dbReference>
<dbReference type="SUPFAM" id="SSF46689">
    <property type="entry name" value="Homeodomain-like"/>
    <property type="match status" value="1"/>
</dbReference>
<name>A0ABV4J3Z3_9ACTN</name>
<keyword evidence="2" id="KW-1185">Reference proteome</keyword>
<dbReference type="Gene3D" id="1.10.1270.10">
    <property type="entry name" value="TrpR-like"/>
    <property type="match status" value="1"/>
</dbReference>